<reference evidence="1" key="1">
    <citation type="journal article" date="2019" name="bioRxiv">
        <title>The Genome of the Zebra Mussel, Dreissena polymorpha: A Resource for Invasive Species Research.</title>
        <authorList>
            <person name="McCartney M.A."/>
            <person name="Auch B."/>
            <person name="Kono T."/>
            <person name="Mallez S."/>
            <person name="Zhang Y."/>
            <person name="Obille A."/>
            <person name="Becker A."/>
            <person name="Abrahante J.E."/>
            <person name="Garbe J."/>
            <person name="Badalamenti J.P."/>
            <person name="Herman A."/>
            <person name="Mangelson H."/>
            <person name="Liachko I."/>
            <person name="Sullivan S."/>
            <person name="Sone E.D."/>
            <person name="Koren S."/>
            <person name="Silverstein K.A.T."/>
            <person name="Beckman K.B."/>
            <person name="Gohl D.M."/>
        </authorList>
    </citation>
    <scope>NUCLEOTIDE SEQUENCE</scope>
    <source>
        <strain evidence="1">Duluth1</strain>
        <tissue evidence="1">Whole animal</tissue>
    </source>
</reference>
<comment type="caution">
    <text evidence="1">The sequence shown here is derived from an EMBL/GenBank/DDBJ whole genome shotgun (WGS) entry which is preliminary data.</text>
</comment>
<organism evidence="1 2">
    <name type="scientific">Dreissena polymorpha</name>
    <name type="common">Zebra mussel</name>
    <name type="synonym">Mytilus polymorpha</name>
    <dbReference type="NCBI Taxonomy" id="45954"/>
    <lineage>
        <taxon>Eukaryota</taxon>
        <taxon>Metazoa</taxon>
        <taxon>Spiralia</taxon>
        <taxon>Lophotrochozoa</taxon>
        <taxon>Mollusca</taxon>
        <taxon>Bivalvia</taxon>
        <taxon>Autobranchia</taxon>
        <taxon>Heteroconchia</taxon>
        <taxon>Euheterodonta</taxon>
        <taxon>Imparidentia</taxon>
        <taxon>Neoheterodontei</taxon>
        <taxon>Myida</taxon>
        <taxon>Dreissenoidea</taxon>
        <taxon>Dreissenidae</taxon>
        <taxon>Dreissena</taxon>
    </lineage>
</organism>
<sequence length="100" mass="10795">MSLMPYAGNVTPAQPVNLCNMVRISPACQSLQYGQDQPSLSIFAIWSGSAQPVNLCNMVRISPACQSLQYGQDQPSLSIFAIWSGFTQAANESIILKQTA</sequence>
<name>A0A9D4NCN7_DREPO</name>
<dbReference type="EMBL" id="JAIWYP010000001">
    <property type="protein sequence ID" value="KAH3892191.1"/>
    <property type="molecule type" value="Genomic_DNA"/>
</dbReference>
<proteinExistence type="predicted"/>
<reference evidence="1" key="2">
    <citation type="submission" date="2020-11" db="EMBL/GenBank/DDBJ databases">
        <authorList>
            <person name="McCartney M.A."/>
            <person name="Auch B."/>
            <person name="Kono T."/>
            <person name="Mallez S."/>
            <person name="Becker A."/>
            <person name="Gohl D.M."/>
            <person name="Silverstein K.A.T."/>
            <person name="Koren S."/>
            <person name="Bechman K.B."/>
            <person name="Herman A."/>
            <person name="Abrahante J.E."/>
            <person name="Garbe J."/>
        </authorList>
    </citation>
    <scope>NUCLEOTIDE SEQUENCE</scope>
    <source>
        <strain evidence="1">Duluth1</strain>
        <tissue evidence="1">Whole animal</tissue>
    </source>
</reference>
<dbReference type="AlphaFoldDB" id="A0A9D4NCN7"/>
<evidence type="ECO:0000313" key="2">
    <source>
        <dbReference type="Proteomes" id="UP000828390"/>
    </source>
</evidence>
<protein>
    <submittedName>
        <fullName evidence="1">Uncharacterized protein</fullName>
    </submittedName>
</protein>
<evidence type="ECO:0000313" key="1">
    <source>
        <dbReference type="EMBL" id="KAH3892191.1"/>
    </source>
</evidence>
<dbReference type="Proteomes" id="UP000828390">
    <property type="component" value="Unassembled WGS sequence"/>
</dbReference>
<gene>
    <name evidence="1" type="ORF">DPMN_016304</name>
</gene>
<accession>A0A9D4NCN7</accession>
<keyword evidence="2" id="KW-1185">Reference proteome</keyword>